<keyword evidence="9" id="KW-1185">Reference proteome</keyword>
<keyword evidence="5 7" id="KW-0472">Membrane</keyword>
<protein>
    <submittedName>
        <fullName evidence="8">AI-2E family transporter</fullName>
    </submittedName>
</protein>
<dbReference type="KEGG" id="mbd:MEBOL_005152"/>
<gene>
    <name evidence="8" type="ORF">MEBOL_005152</name>
</gene>
<feature type="compositionally biased region" description="Basic and acidic residues" evidence="6">
    <location>
        <begin position="375"/>
        <end position="395"/>
    </location>
</feature>
<dbReference type="EMBL" id="CP022163">
    <property type="protein sequence ID" value="ATB31689.1"/>
    <property type="molecule type" value="Genomic_DNA"/>
</dbReference>
<comment type="subcellular location">
    <subcellularLocation>
        <location evidence="1">Membrane</location>
        <topology evidence="1">Multi-pass membrane protein</topology>
    </subcellularLocation>
</comment>
<feature type="transmembrane region" description="Helical" evidence="7">
    <location>
        <begin position="275"/>
        <end position="291"/>
    </location>
</feature>
<reference evidence="8 9" key="1">
    <citation type="submission" date="2017-06" db="EMBL/GenBank/DDBJ databases">
        <authorList>
            <person name="Kim H.J."/>
            <person name="Triplett B.A."/>
        </authorList>
    </citation>
    <scope>NUCLEOTIDE SEQUENCE [LARGE SCALE GENOMIC DNA]</scope>
    <source>
        <strain evidence="8 9">DSM 14713</strain>
    </source>
</reference>
<keyword evidence="4 7" id="KW-1133">Transmembrane helix</keyword>
<feature type="region of interest" description="Disordered" evidence="6">
    <location>
        <begin position="359"/>
        <end position="395"/>
    </location>
</feature>
<feature type="transmembrane region" description="Helical" evidence="7">
    <location>
        <begin position="240"/>
        <end position="268"/>
    </location>
</feature>
<name>A0A250IIN9_9BACT</name>
<feature type="transmembrane region" description="Helical" evidence="7">
    <location>
        <begin position="311"/>
        <end position="344"/>
    </location>
</feature>
<sequence length="395" mass="42158">MATEKGAQRVFIGLILLSLALVFLVAYPFFEAFFLAAVLAGAFQGLHNWLTRHFRGRRGLASGVICAGIILALLAPITAITAFIVTEITQGVEFVSNVVNQKGLEGLLNYVPGMLRGPAERLMQSLQSGSASVWQTIQSHVSSQGTTAAQTVGGMVMATGTVALQATMMMIALYFLLVDGGRLVGWIEQVSPLRRGQTTELLNEFRTVTKSVLTSSVLTAGVQALAAMVGYFIARVPAPLFFTAVTFVFALIPAIGGAAVCIVAALLLLATGHTGFAIFLAAWGIIVVGLSDNVVKPILAKRGMNMHGALVFFSLLGGLAMFGAIGLLLGPLILAFFLAVVRIYERDYGDRRSTKPLILPEELRTAPTSPAPMPEEPRVKPSERIIHDKAHEDSH</sequence>
<evidence type="ECO:0000256" key="3">
    <source>
        <dbReference type="ARBA" id="ARBA00022692"/>
    </source>
</evidence>
<dbReference type="InterPro" id="IPR002549">
    <property type="entry name" value="AI-2E-like"/>
</dbReference>
<dbReference type="OrthoDB" id="5513065at2"/>
<feature type="transmembrane region" description="Helical" evidence="7">
    <location>
        <begin position="155"/>
        <end position="177"/>
    </location>
</feature>
<dbReference type="PANTHER" id="PTHR21716:SF4">
    <property type="entry name" value="TRANSMEMBRANE PROTEIN 245"/>
    <property type="match status" value="1"/>
</dbReference>
<comment type="similarity">
    <text evidence="2">Belongs to the autoinducer-2 exporter (AI-2E) (TC 2.A.86) family.</text>
</comment>
<dbReference type="RefSeq" id="WP_095979982.1">
    <property type="nucleotide sequence ID" value="NZ_CP022163.1"/>
</dbReference>
<keyword evidence="3 7" id="KW-0812">Transmembrane</keyword>
<feature type="transmembrane region" description="Helical" evidence="7">
    <location>
        <begin position="212"/>
        <end position="234"/>
    </location>
</feature>
<feature type="transmembrane region" description="Helical" evidence="7">
    <location>
        <begin position="62"/>
        <end position="85"/>
    </location>
</feature>
<dbReference type="GO" id="GO:0016020">
    <property type="term" value="C:membrane"/>
    <property type="evidence" value="ECO:0007669"/>
    <property type="project" value="UniProtKB-SubCell"/>
</dbReference>
<accession>A0A250IIN9</accession>
<evidence type="ECO:0000256" key="5">
    <source>
        <dbReference type="ARBA" id="ARBA00023136"/>
    </source>
</evidence>
<evidence type="ECO:0000256" key="1">
    <source>
        <dbReference type="ARBA" id="ARBA00004141"/>
    </source>
</evidence>
<evidence type="ECO:0000313" key="9">
    <source>
        <dbReference type="Proteomes" id="UP000217289"/>
    </source>
</evidence>
<dbReference type="AlphaFoldDB" id="A0A250IIN9"/>
<evidence type="ECO:0000256" key="7">
    <source>
        <dbReference type="SAM" id="Phobius"/>
    </source>
</evidence>
<feature type="transmembrane region" description="Helical" evidence="7">
    <location>
        <begin position="7"/>
        <end position="26"/>
    </location>
</feature>
<feature type="transmembrane region" description="Helical" evidence="7">
    <location>
        <begin position="32"/>
        <end position="50"/>
    </location>
</feature>
<evidence type="ECO:0000256" key="6">
    <source>
        <dbReference type="SAM" id="MobiDB-lite"/>
    </source>
</evidence>
<evidence type="ECO:0000313" key="8">
    <source>
        <dbReference type="EMBL" id="ATB31689.1"/>
    </source>
</evidence>
<dbReference type="PANTHER" id="PTHR21716">
    <property type="entry name" value="TRANSMEMBRANE PROTEIN"/>
    <property type="match status" value="1"/>
</dbReference>
<dbReference type="Pfam" id="PF01594">
    <property type="entry name" value="AI-2E_transport"/>
    <property type="match status" value="1"/>
</dbReference>
<dbReference type="Proteomes" id="UP000217289">
    <property type="component" value="Chromosome"/>
</dbReference>
<organism evidence="8 9">
    <name type="scientific">Melittangium boletus DSM 14713</name>
    <dbReference type="NCBI Taxonomy" id="1294270"/>
    <lineage>
        <taxon>Bacteria</taxon>
        <taxon>Pseudomonadati</taxon>
        <taxon>Myxococcota</taxon>
        <taxon>Myxococcia</taxon>
        <taxon>Myxococcales</taxon>
        <taxon>Cystobacterineae</taxon>
        <taxon>Archangiaceae</taxon>
        <taxon>Melittangium</taxon>
    </lineage>
</organism>
<proteinExistence type="inferred from homology"/>
<evidence type="ECO:0000256" key="4">
    <source>
        <dbReference type="ARBA" id="ARBA00022989"/>
    </source>
</evidence>
<evidence type="ECO:0000256" key="2">
    <source>
        <dbReference type="ARBA" id="ARBA00009773"/>
    </source>
</evidence>